<dbReference type="AlphaFoldDB" id="K9WB13"/>
<dbReference type="STRING" id="1173027.Mic7113_1552"/>
<dbReference type="KEGG" id="mic:Mic7113_1552"/>
<proteinExistence type="predicted"/>
<dbReference type="Gene3D" id="3.30.420.40">
    <property type="match status" value="2"/>
</dbReference>
<dbReference type="InterPro" id="IPR052519">
    <property type="entry name" value="Euk-type_GlcNAc_Kinase"/>
</dbReference>
<dbReference type="Pfam" id="PF01869">
    <property type="entry name" value="BcrAD_BadFG"/>
    <property type="match status" value="1"/>
</dbReference>
<dbReference type="CDD" id="cd24007">
    <property type="entry name" value="ASKHA_NBD_eukNAGK-like"/>
    <property type="match status" value="1"/>
</dbReference>
<reference evidence="2 3" key="1">
    <citation type="submission" date="2012-06" db="EMBL/GenBank/DDBJ databases">
        <title>Finished chromosome of genome of Microcoleus sp. PCC 7113.</title>
        <authorList>
            <consortium name="US DOE Joint Genome Institute"/>
            <person name="Gugger M."/>
            <person name="Coursin T."/>
            <person name="Rippka R."/>
            <person name="Tandeau De Marsac N."/>
            <person name="Huntemann M."/>
            <person name="Wei C.-L."/>
            <person name="Han J."/>
            <person name="Detter J.C."/>
            <person name="Han C."/>
            <person name="Tapia R."/>
            <person name="Chen A."/>
            <person name="Kyrpides N."/>
            <person name="Mavromatis K."/>
            <person name="Markowitz V."/>
            <person name="Szeto E."/>
            <person name="Ivanova N."/>
            <person name="Pagani I."/>
            <person name="Pati A."/>
            <person name="Goodwin L."/>
            <person name="Nordberg H.P."/>
            <person name="Cantor M.N."/>
            <person name="Hua S.X."/>
            <person name="Woyke T."/>
            <person name="Kerfeld C.A."/>
        </authorList>
    </citation>
    <scope>NUCLEOTIDE SEQUENCE [LARGE SCALE GENOMIC DNA]</scope>
    <source>
        <strain evidence="2 3">PCC 7113</strain>
    </source>
</reference>
<dbReference type="PANTHER" id="PTHR43190">
    <property type="entry name" value="N-ACETYL-D-GLUCOSAMINE KINASE"/>
    <property type="match status" value="1"/>
</dbReference>
<dbReference type="eggNOG" id="COG2971">
    <property type="taxonomic scope" value="Bacteria"/>
</dbReference>
<sequence>MSLVLGIDGGGTKTVCVLMNDTGQVLGRGEAGASNYQSVGKSAALCSIESAITQATASFQAVPVEAICLGVAGVDRPADIQVVETFVQQLQLSDSLPITWALRPSTIVIGNDALIALVGGLGHCVGVVAIAGTGSIIFGRNSTGCTKRVGGWGHLLGDAGGAYHLAISGLRSALKAYDGCDAATTLQERFKQHLGLSSLEELVNVIYQPGWSVKDIAALAPIVAQEATSGDAVALGIIEEAVKELVKATQVVVDSLFSPSDIVEVVTTGSVWQGFSLMREQFEAAFVTHKPGVKIVSPRYEPAYGAGLLALETLSNC</sequence>
<gene>
    <name evidence="2" type="ORF">Mic7113_1552</name>
</gene>
<evidence type="ECO:0000313" key="2">
    <source>
        <dbReference type="EMBL" id="AFZ17428.1"/>
    </source>
</evidence>
<dbReference type="InterPro" id="IPR043129">
    <property type="entry name" value="ATPase_NBD"/>
</dbReference>
<name>K9WB13_9CYAN</name>
<dbReference type="RefSeq" id="WP_015181584.1">
    <property type="nucleotide sequence ID" value="NC_019738.1"/>
</dbReference>
<keyword evidence="2" id="KW-0418">Kinase</keyword>
<dbReference type="OrthoDB" id="9772633at2"/>
<dbReference type="InterPro" id="IPR002731">
    <property type="entry name" value="ATPase_BadF"/>
</dbReference>
<dbReference type="SUPFAM" id="SSF53067">
    <property type="entry name" value="Actin-like ATPase domain"/>
    <property type="match status" value="2"/>
</dbReference>
<dbReference type="GO" id="GO:0016301">
    <property type="term" value="F:kinase activity"/>
    <property type="evidence" value="ECO:0007669"/>
    <property type="project" value="UniProtKB-KW"/>
</dbReference>
<keyword evidence="2" id="KW-0808">Transferase</keyword>
<protein>
    <submittedName>
        <fullName evidence="2">Putative N-acetylglucosamine kinase</fullName>
    </submittedName>
</protein>
<evidence type="ECO:0000313" key="3">
    <source>
        <dbReference type="Proteomes" id="UP000010471"/>
    </source>
</evidence>
<dbReference type="PANTHER" id="PTHR43190:SF3">
    <property type="entry name" value="N-ACETYL-D-GLUCOSAMINE KINASE"/>
    <property type="match status" value="1"/>
</dbReference>
<evidence type="ECO:0000259" key="1">
    <source>
        <dbReference type="Pfam" id="PF01869"/>
    </source>
</evidence>
<dbReference type="EMBL" id="CP003630">
    <property type="protein sequence ID" value="AFZ17428.1"/>
    <property type="molecule type" value="Genomic_DNA"/>
</dbReference>
<keyword evidence="3" id="KW-1185">Reference proteome</keyword>
<accession>K9WB13</accession>
<organism evidence="2 3">
    <name type="scientific">Allocoleopsis franciscana PCC 7113</name>
    <dbReference type="NCBI Taxonomy" id="1173027"/>
    <lineage>
        <taxon>Bacteria</taxon>
        <taxon>Bacillati</taxon>
        <taxon>Cyanobacteriota</taxon>
        <taxon>Cyanophyceae</taxon>
        <taxon>Coleofasciculales</taxon>
        <taxon>Coleofasciculaceae</taxon>
        <taxon>Allocoleopsis</taxon>
        <taxon>Allocoleopsis franciscana</taxon>
    </lineage>
</organism>
<dbReference type="HOGENOM" id="CLU_016274_1_1_3"/>
<dbReference type="PATRIC" id="fig|1173027.3.peg.1725"/>
<feature type="domain" description="ATPase BadF/BadG/BcrA/BcrD type" evidence="1">
    <location>
        <begin position="5"/>
        <end position="310"/>
    </location>
</feature>
<dbReference type="Proteomes" id="UP000010471">
    <property type="component" value="Chromosome"/>
</dbReference>